<dbReference type="AlphaFoldDB" id="A0A366IC79"/>
<evidence type="ECO:0000313" key="3">
    <source>
        <dbReference type="Proteomes" id="UP000253490"/>
    </source>
</evidence>
<dbReference type="GO" id="GO:0006629">
    <property type="term" value="P:lipid metabolic process"/>
    <property type="evidence" value="ECO:0007669"/>
    <property type="project" value="InterPro"/>
</dbReference>
<dbReference type="RefSeq" id="WP_113920108.1">
    <property type="nucleotide sequence ID" value="NZ_QNRX01000005.1"/>
</dbReference>
<protein>
    <submittedName>
        <fullName evidence="2">Glycerophosphoryl diester phosphodiesterase</fullName>
    </submittedName>
</protein>
<accession>A0A366IC79</accession>
<organism evidence="2 3">
    <name type="scientific">Alkalibaculum bacchi</name>
    <dbReference type="NCBI Taxonomy" id="645887"/>
    <lineage>
        <taxon>Bacteria</taxon>
        <taxon>Bacillati</taxon>
        <taxon>Bacillota</taxon>
        <taxon>Clostridia</taxon>
        <taxon>Eubacteriales</taxon>
        <taxon>Eubacteriaceae</taxon>
        <taxon>Alkalibaculum</taxon>
    </lineage>
</organism>
<dbReference type="OrthoDB" id="384721at2"/>
<feature type="domain" description="GP-PDE" evidence="1">
    <location>
        <begin position="36"/>
        <end position="280"/>
    </location>
</feature>
<proteinExistence type="predicted"/>
<evidence type="ECO:0000259" key="1">
    <source>
        <dbReference type="PROSITE" id="PS51704"/>
    </source>
</evidence>
<dbReference type="PROSITE" id="PS51704">
    <property type="entry name" value="GP_PDE"/>
    <property type="match status" value="1"/>
</dbReference>
<keyword evidence="3" id="KW-1185">Reference proteome</keyword>
<dbReference type="EMBL" id="QNRX01000005">
    <property type="protein sequence ID" value="RBP66675.1"/>
    <property type="molecule type" value="Genomic_DNA"/>
</dbReference>
<reference evidence="2 3" key="1">
    <citation type="submission" date="2018-06" db="EMBL/GenBank/DDBJ databases">
        <title>Genomic Encyclopedia of Type Strains, Phase IV (KMG-IV): sequencing the most valuable type-strain genomes for metagenomic binning, comparative biology and taxonomic classification.</title>
        <authorList>
            <person name="Goeker M."/>
        </authorList>
    </citation>
    <scope>NUCLEOTIDE SEQUENCE [LARGE SCALE GENOMIC DNA]</scope>
    <source>
        <strain evidence="2 3">DSM 22112</strain>
    </source>
</reference>
<dbReference type="GO" id="GO:0008081">
    <property type="term" value="F:phosphoric diester hydrolase activity"/>
    <property type="evidence" value="ECO:0007669"/>
    <property type="project" value="InterPro"/>
</dbReference>
<gene>
    <name evidence="2" type="ORF">DES36_10554</name>
</gene>
<dbReference type="Gene3D" id="3.20.20.190">
    <property type="entry name" value="Phosphatidylinositol (PI) phosphodiesterase"/>
    <property type="match status" value="1"/>
</dbReference>
<dbReference type="Pfam" id="PF03009">
    <property type="entry name" value="GDPD"/>
    <property type="match status" value="1"/>
</dbReference>
<comment type="caution">
    <text evidence="2">The sequence shown here is derived from an EMBL/GenBank/DDBJ whole genome shotgun (WGS) entry which is preliminary data.</text>
</comment>
<name>A0A366IC79_9FIRM</name>
<dbReference type="Proteomes" id="UP000253490">
    <property type="component" value="Unassembled WGS sequence"/>
</dbReference>
<dbReference type="InterPro" id="IPR017946">
    <property type="entry name" value="PLC-like_Pdiesterase_TIM-brl"/>
</dbReference>
<dbReference type="SUPFAM" id="SSF51695">
    <property type="entry name" value="PLC-like phosphodiesterases"/>
    <property type="match status" value="1"/>
</dbReference>
<dbReference type="InterPro" id="IPR030395">
    <property type="entry name" value="GP_PDE_dom"/>
</dbReference>
<dbReference type="PANTHER" id="PTHR46211">
    <property type="entry name" value="GLYCEROPHOSPHORYL DIESTER PHOSPHODIESTERASE"/>
    <property type="match status" value="1"/>
</dbReference>
<evidence type="ECO:0000313" key="2">
    <source>
        <dbReference type="EMBL" id="RBP66675.1"/>
    </source>
</evidence>
<sequence>MFLYFVFFILFLFVILYLLAIKPEKSGRVDFKPFEGYYYAHRGLHKRKVHPPENSILAFRQAVEKNYGIELDVQLSKDNIPVVFHDYSLKRMCGVDKKVNELTYSELKALRLYRSNQKIPLFEDVLRIVEGKVPIIVELKVEDKDTTLCDVIVPILDRYEGDFCIESFNPLVLLWFKEHRPKVIRGQLASNFLKEEQYRGKLLYFALENLLLNFLTKPHFIAFNYKYVKMFSFSLCKKLYKVPTFAWTIQSKEALEEARKDFDYFIFERFEPGEKVSSAL</sequence>
<dbReference type="PANTHER" id="PTHR46211:SF1">
    <property type="entry name" value="GLYCEROPHOSPHODIESTER PHOSPHODIESTERASE, CYTOPLASMIC"/>
    <property type="match status" value="1"/>
</dbReference>